<dbReference type="SUPFAM" id="SSF74653">
    <property type="entry name" value="TolA/TonB C-terminal domain"/>
    <property type="match status" value="1"/>
</dbReference>
<dbReference type="GO" id="GO:0015031">
    <property type="term" value="P:protein transport"/>
    <property type="evidence" value="ECO:0007669"/>
    <property type="project" value="UniProtKB-KW"/>
</dbReference>
<dbReference type="PANTHER" id="PTHR33446">
    <property type="entry name" value="PROTEIN TONB-RELATED"/>
    <property type="match status" value="1"/>
</dbReference>
<dbReference type="NCBIfam" id="TIGR01352">
    <property type="entry name" value="tonB_Cterm"/>
    <property type="match status" value="1"/>
</dbReference>
<keyword evidence="3" id="KW-0813">Transport</keyword>
<evidence type="ECO:0000256" key="7">
    <source>
        <dbReference type="ARBA" id="ARBA00022927"/>
    </source>
</evidence>
<evidence type="ECO:0000256" key="2">
    <source>
        <dbReference type="ARBA" id="ARBA00006555"/>
    </source>
</evidence>
<dbReference type="OrthoDB" id="8724624at2"/>
<protein>
    <recommendedName>
        <fullName evidence="10">TonB C-terminal domain-containing protein</fullName>
    </recommendedName>
</protein>
<sequence length="79" mass="8484">MPDYPAPSRRKGEQGATLLALLIDTDGQVASAIVLNSSGYAKLDNAAQAAMWSCKFHPASKDGSVVKAWVRVPVVWKLE</sequence>
<evidence type="ECO:0000256" key="3">
    <source>
        <dbReference type="ARBA" id="ARBA00022448"/>
    </source>
</evidence>
<dbReference type="STRING" id="709839.TSA66_23610"/>
<comment type="similarity">
    <text evidence="2">Belongs to the TonB family.</text>
</comment>
<keyword evidence="9" id="KW-0472">Membrane</keyword>
<dbReference type="InterPro" id="IPR037682">
    <property type="entry name" value="TonB_C"/>
</dbReference>
<evidence type="ECO:0000313" key="12">
    <source>
        <dbReference type="Proteomes" id="UP000031572"/>
    </source>
</evidence>
<keyword evidence="8" id="KW-1133">Transmembrane helix</keyword>
<reference evidence="11 12" key="1">
    <citation type="submission" date="2014-12" db="EMBL/GenBank/DDBJ databases">
        <title>Denitrispirillum autotrophicum gen. nov., sp. nov., Denitrifying, Facultatively Autotrophic Bacteria Isolated from Rice Paddy Soil.</title>
        <authorList>
            <person name="Ishii S."/>
            <person name="Ashida N."/>
            <person name="Ohno H."/>
            <person name="Otsuka S."/>
            <person name="Yokota A."/>
            <person name="Senoo K."/>
        </authorList>
    </citation>
    <scope>NUCLEOTIDE SEQUENCE [LARGE SCALE GENOMIC DNA]</scope>
    <source>
        <strain evidence="11 12">TSA66</strain>
    </source>
</reference>
<comment type="caution">
    <text evidence="11">The sequence shown here is derived from an EMBL/GenBank/DDBJ whole genome shotgun (WGS) entry which is preliminary data.</text>
</comment>
<evidence type="ECO:0000256" key="6">
    <source>
        <dbReference type="ARBA" id="ARBA00022692"/>
    </source>
</evidence>
<feature type="domain" description="TonB C-terminal" evidence="10">
    <location>
        <begin position="1"/>
        <end position="79"/>
    </location>
</feature>
<keyword evidence="6" id="KW-0812">Transmembrane</keyword>
<evidence type="ECO:0000256" key="4">
    <source>
        <dbReference type="ARBA" id="ARBA00022475"/>
    </source>
</evidence>
<dbReference type="GO" id="GO:0055085">
    <property type="term" value="P:transmembrane transport"/>
    <property type="evidence" value="ECO:0007669"/>
    <property type="project" value="InterPro"/>
</dbReference>
<keyword evidence="7" id="KW-0653">Protein transport</keyword>
<dbReference type="PANTHER" id="PTHR33446:SF2">
    <property type="entry name" value="PROTEIN TONB"/>
    <property type="match status" value="1"/>
</dbReference>
<dbReference type="GO" id="GO:0098797">
    <property type="term" value="C:plasma membrane protein complex"/>
    <property type="evidence" value="ECO:0007669"/>
    <property type="project" value="TreeGrafter"/>
</dbReference>
<evidence type="ECO:0000259" key="10">
    <source>
        <dbReference type="PROSITE" id="PS52015"/>
    </source>
</evidence>
<dbReference type="Gene3D" id="3.30.1150.10">
    <property type="match status" value="1"/>
</dbReference>
<organism evidence="11 12">
    <name type="scientific">Noviherbaspirillum autotrophicum</name>
    <dbReference type="NCBI Taxonomy" id="709839"/>
    <lineage>
        <taxon>Bacteria</taxon>
        <taxon>Pseudomonadati</taxon>
        <taxon>Pseudomonadota</taxon>
        <taxon>Betaproteobacteria</taxon>
        <taxon>Burkholderiales</taxon>
        <taxon>Oxalobacteraceae</taxon>
        <taxon>Noviherbaspirillum</taxon>
    </lineage>
</organism>
<accession>A0A0C2BVB8</accession>
<keyword evidence="5" id="KW-0997">Cell inner membrane</keyword>
<evidence type="ECO:0000256" key="8">
    <source>
        <dbReference type="ARBA" id="ARBA00022989"/>
    </source>
</evidence>
<dbReference type="InterPro" id="IPR006260">
    <property type="entry name" value="TonB/TolA_C"/>
</dbReference>
<evidence type="ECO:0000313" key="11">
    <source>
        <dbReference type="EMBL" id="KIF83954.1"/>
    </source>
</evidence>
<dbReference type="AlphaFoldDB" id="A0A0C2BVB8"/>
<dbReference type="GO" id="GO:0031992">
    <property type="term" value="F:energy transducer activity"/>
    <property type="evidence" value="ECO:0007669"/>
    <property type="project" value="TreeGrafter"/>
</dbReference>
<dbReference type="PROSITE" id="PS52015">
    <property type="entry name" value="TONB_CTD"/>
    <property type="match status" value="1"/>
</dbReference>
<dbReference type="Pfam" id="PF03544">
    <property type="entry name" value="TonB_C"/>
    <property type="match status" value="1"/>
</dbReference>
<gene>
    <name evidence="11" type="ORF">TSA66_23610</name>
</gene>
<dbReference type="InterPro" id="IPR051045">
    <property type="entry name" value="TonB-dependent_transducer"/>
</dbReference>
<evidence type="ECO:0000256" key="5">
    <source>
        <dbReference type="ARBA" id="ARBA00022519"/>
    </source>
</evidence>
<proteinExistence type="inferred from homology"/>
<evidence type="ECO:0000256" key="9">
    <source>
        <dbReference type="ARBA" id="ARBA00023136"/>
    </source>
</evidence>
<dbReference type="EMBL" id="JWJG01000028">
    <property type="protein sequence ID" value="KIF83954.1"/>
    <property type="molecule type" value="Genomic_DNA"/>
</dbReference>
<name>A0A0C2BVB8_9BURK</name>
<keyword evidence="4" id="KW-1003">Cell membrane</keyword>
<evidence type="ECO:0000256" key="1">
    <source>
        <dbReference type="ARBA" id="ARBA00004383"/>
    </source>
</evidence>
<dbReference type="Proteomes" id="UP000031572">
    <property type="component" value="Unassembled WGS sequence"/>
</dbReference>
<keyword evidence="12" id="KW-1185">Reference proteome</keyword>
<comment type="subcellular location">
    <subcellularLocation>
        <location evidence="1">Cell inner membrane</location>
        <topology evidence="1">Single-pass membrane protein</topology>
        <orientation evidence="1">Periplasmic side</orientation>
    </subcellularLocation>
</comment>